<organism evidence="1 2">
    <name type="scientific">Brevundimonas subvibrioides</name>
    <dbReference type="NCBI Taxonomy" id="74313"/>
    <lineage>
        <taxon>Bacteria</taxon>
        <taxon>Pseudomonadati</taxon>
        <taxon>Pseudomonadota</taxon>
        <taxon>Alphaproteobacteria</taxon>
        <taxon>Caulobacterales</taxon>
        <taxon>Caulobacteraceae</taxon>
        <taxon>Brevundimonas</taxon>
    </lineage>
</organism>
<reference evidence="1 2" key="1">
    <citation type="submission" date="2017-03" db="EMBL/GenBank/DDBJ databases">
        <title>Lifting the veil on microbial sulfur biogeochemistry in mining wastewaters.</title>
        <authorList>
            <person name="Kantor R.S."/>
            <person name="Colenbrander Nelson T."/>
            <person name="Marshall S."/>
            <person name="Bennett D."/>
            <person name="Apte S."/>
            <person name="Camacho D."/>
            <person name="Thomas B.C."/>
            <person name="Warren L.A."/>
            <person name="Banfield J.F."/>
        </authorList>
    </citation>
    <scope>NUCLEOTIDE SEQUENCE [LARGE SCALE GENOMIC DNA]</scope>
    <source>
        <strain evidence="1">32-68-21</strain>
    </source>
</reference>
<comment type="caution">
    <text evidence="1">The sequence shown here is derived from an EMBL/GenBank/DDBJ whole genome shotgun (WGS) entry which is preliminary data.</text>
</comment>
<gene>
    <name evidence="1" type="ORF">B7Y86_14915</name>
</gene>
<evidence type="ECO:0000313" key="1">
    <source>
        <dbReference type="EMBL" id="OYX54932.1"/>
    </source>
</evidence>
<protein>
    <submittedName>
        <fullName evidence="1">Uncharacterized protein</fullName>
    </submittedName>
</protein>
<evidence type="ECO:0000313" key="2">
    <source>
        <dbReference type="Proteomes" id="UP000216147"/>
    </source>
</evidence>
<dbReference type="AlphaFoldDB" id="A0A258HF28"/>
<dbReference type="EMBL" id="NCEQ01000018">
    <property type="protein sequence ID" value="OYX54932.1"/>
    <property type="molecule type" value="Genomic_DNA"/>
</dbReference>
<name>A0A258HF28_9CAUL</name>
<accession>A0A258HF28</accession>
<dbReference type="Proteomes" id="UP000216147">
    <property type="component" value="Unassembled WGS sequence"/>
</dbReference>
<proteinExistence type="predicted"/>
<sequence>MGLFDIFTGGSRPSGPRIGPAELREALLAVNRDGAPWHVRDGAREKVDLVAEWKIVDAAWFEIFAKAGVKRVFKILMKVDETSGQVRSVDQEFEVEWRAGVPSLSDLSVVGGHARFSGFRGQSWEMSTETVWAFREEDLSWGKIYSYNFNTDEMKKPLEAAAKAAGWGWRGVAFGKL</sequence>